<protein>
    <recommendedName>
        <fullName evidence="3">Hemerythrin-like domain-containing protein</fullName>
    </recommendedName>
</protein>
<sequence>METHTPIKRSKAFVQFSREHHFGLLQAWQIRHDLAIEVPAELISRYVLDFFEKDLRGHFKKEEKYLFGKLPVGDPLREQAEKEHQQLYALTIL</sequence>
<keyword evidence="2" id="KW-1185">Reference proteome</keyword>
<reference evidence="2" key="1">
    <citation type="submission" date="2016-04" db="EMBL/GenBank/DDBJ databases">
        <authorList>
            <person name="Chen L."/>
            <person name="Zhuang W."/>
            <person name="Wang G."/>
        </authorList>
    </citation>
    <scope>NUCLEOTIDE SEQUENCE [LARGE SCALE GENOMIC DNA]</scope>
    <source>
        <strain evidence="2">208</strain>
    </source>
</reference>
<organism evidence="1 2">
    <name type="scientific">Niastella populi</name>
    <dbReference type="NCBI Taxonomy" id="550983"/>
    <lineage>
        <taxon>Bacteria</taxon>
        <taxon>Pseudomonadati</taxon>
        <taxon>Bacteroidota</taxon>
        <taxon>Chitinophagia</taxon>
        <taxon>Chitinophagales</taxon>
        <taxon>Chitinophagaceae</taxon>
        <taxon>Niastella</taxon>
    </lineage>
</organism>
<dbReference type="RefSeq" id="WP_081168214.1">
    <property type="nucleotide sequence ID" value="NZ_LWBP01000197.1"/>
</dbReference>
<accession>A0A1V9FEB0</accession>
<evidence type="ECO:0000313" key="1">
    <source>
        <dbReference type="EMBL" id="OQP56703.1"/>
    </source>
</evidence>
<comment type="caution">
    <text evidence="1">The sequence shown here is derived from an EMBL/GenBank/DDBJ whole genome shotgun (WGS) entry which is preliminary data.</text>
</comment>
<dbReference type="Proteomes" id="UP000192276">
    <property type="component" value="Unassembled WGS sequence"/>
</dbReference>
<dbReference type="STRING" id="550983.A4R26_25470"/>
<dbReference type="EMBL" id="LWBP01000197">
    <property type="protein sequence ID" value="OQP56703.1"/>
    <property type="molecule type" value="Genomic_DNA"/>
</dbReference>
<evidence type="ECO:0000313" key="2">
    <source>
        <dbReference type="Proteomes" id="UP000192276"/>
    </source>
</evidence>
<gene>
    <name evidence="1" type="ORF">A4R26_25470</name>
</gene>
<name>A0A1V9FEB0_9BACT</name>
<evidence type="ECO:0008006" key="3">
    <source>
        <dbReference type="Google" id="ProtNLM"/>
    </source>
</evidence>
<dbReference type="OrthoDB" id="9793254at2"/>
<dbReference type="AlphaFoldDB" id="A0A1V9FEB0"/>
<proteinExistence type="predicted"/>